<reference evidence="7" key="1">
    <citation type="submission" date="2020-01" db="EMBL/GenBank/DDBJ databases">
        <title>Genome sequence of Kobresia littledalei, the first chromosome-level genome in the family Cyperaceae.</title>
        <authorList>
            <person name="Qu G."/>
        </authorList>
    </citation>
    <scope>NUCLEOTIDE SEQUENCE</scope>
    <source>
        <strain evidence="7">C.B.Clarke</strain>
        <tissue evidence="7">Leaf</tissue>
    </source>
</reference>
<proteinExistence type="predicted"/>
<dbReference type="CDD" id="cd00265">
    <property type="entry name" value="MADS_MEF2_like"/>
    <property type="match status" value="1"/>
</dbReference>
<dbReference type="Gene3D" id="3.40.1810.10">
    <property type="entry name" value="Transcription factor, MADS-box"/>
    <property type="match status" value="1"/>
</dbReference>
<feature type="domain" description="MADS-box" evidence="6">
    <location>
        <begin position="9"/>
        <end position="69"/>
    </location>
</feature>
<dbReference type="AlphaFoldDB" id="A0A833V4S1"/>
<dbReference type="GO" id="GO:0046983">
    <property type="term" value="F:protein dimerization activity"/>
    <property type="evidence" value="ECO:0007669"/>
    <property type="project" value="InterPro"/>
</dbReference>
<dbReference type="PANTHER" id="PTHR11945:SF776">
    <property type="entry name" value="AGAMOUS-LIKE 50-RELATED"/>
    <property type="match status" value="1"/>
</dbReference>
<evidence type="ECO:0000256" key="4">
    <source>
        <dbReference type="ARBA" id="ARBA00023163"/>
    </source>
</evidence>
<dbReference type="InterPro" id="IPR033896">
    <property type="entry name" value="MEF2-like_N"/>
</dbReference>
<dbReference type="InterPro" id="IPR036879">
    <property type="entry name" value="TF_MADSbox_sf"/>
</dbReference>
<dbReference type="SMART" id="SM00432">
    <property type="entry name" value="MADS"/>
    <property type="match status" value="1"/>
</dbReference>
<comment type="subcellular location">
    <subcellularLocation>
        <location evidence="1">Nucleus</location>
    </subcellularLocation>
</comment>
<evidence type="ECO:0000256" key="5">
    <source>
        <dbReference type="ARBA" id="ARBA00023242"/>
    </source>
</evidence>
<evidence type="ECO:0000256" key="2">
    <source>
        <dbReference type="ARBA" id="ARBA00023015"/>
    </source>
</evidence>
<evidence type="ECO:0000259" key="6">
    <source>
        <dbReference type="PROSITE" id="PS50066"/>
    </source>
</evidence>
<dbReference type="PRINTS" id="PR00404">
    <property type="entry name" value="MADSDOMAIN"/>
</dbReference>
<dbReference type="GO" id="GO:0000981">
    <property type="term" value="F:DNA-binding transcription factor activity, RNA polymerase II-specific"/>
    <property type="evidence" value="ECO:0007669"/>
    <property type="project" value="TreeGrafter"/>
</dbReference>
<protein>
    <submittedName>
        <fullName evidence="7">Agamous-like MADS-box protein AGL61</fullName>
    </submittedName>
</protein>
<keyword evidence="4" id="KW-0804">Transcription</keyword>
<dbReference type="InterPro" id="IPR002100">
    <property type="entry name" value="TF_MADSbox"/>
</dbReference>
<name>A0A833V4S1_9POAL</name>
<dbReference type="GO" id="GO:0000978">
    <property type="term" value="F:RNA polymerase II cis-regulatory region sequence-specific DNA binding"/>
    <property type="evidence" value="ECO:0007669"/>
    <property type="project" value="TreeGrafter"/>
</dbReference>
<evidence type="ECO:0000256" key="3">
    <source>
        <dbReference type="ARBA" id="ARBA00023125"/>
    </source>
</evidence>
<keyword evidence="2" id="KW-0805">Transcription regulation</keyword>
<dbReference type="OrthoDB" id="778914at2759"/>
<keyword evidence="5" id="KW-0539">Nucleus</keyword>
<dbReference type="PANTHER" id="PTHR11945">
    <property type="entry name" value="MADS BOX PROTEIN"/>
    <property type="match status" value="1"/>
</dbReference>
<organism evidence="7 8">
    <name type="scientific">Carex littledalei</name>
    <dbReference type="NCBI Taxonomy" id="544730"/>
    <lineage>
        <taxon>Eukaryota</taxon>
        <taxon>Viridiplantae</taxon>
        <taxon>Streptophyta</taxon>
        <taxon>Embryophyta</taxon>
        <taxon>Tracheophyta</taxon>
        <taxon>Spermatophyta</taxon>
        <taxon>Magnoliopsida</taxon>
        <taxon>Liliopsida</taxon>
        <taxon>Poales</taxon>
        <taxon>Cyperaceae</taxon>
        <taxon>Cyperoideae</taxon>
        <taxon>Cariceae</taxon>
        <taxon>Carex</taxon>
        <taxon>Carex subgen. Euthyceras</taxon>
    </lineage>
</organism>
<dbReference type="Pfam" id="PF00319">
    <property type="entry name" value="SRF-TF"/>
    <property type="match status" value="1"/>
</dbReference>
<dbReference type="GO" id="GO:0045944">
    <property type="term" value="P:positive regulation of transcription by RNA polymerase II"/>
    <property type="evidence" value="ECO:0007669"/>
    <property type="project" value="InterPro"/>
</dbReference>
<dbReference type="EMBL" id="SWLB01000022">
    <property type="protein sequence ID" value="KAF3323922.1"/>
    <property type="molecule type" value="Genomic_DNA"/>
</dbReference>
<accession>A0A833V4S1</accession>
<dbReference type="Proteomes" id="UP000623129">
    <property type="component" value="Unassembled WGS sequence"/>
</dbReference>
<gene>
    <name evidence="7" type="ORF">FCM35_KLT11389</name>
</gene>
<keyword evidence="3" id="KW-0238">DNA-binding</keyword>
<evidence type="ECO:0000313" key="7">
    <source>
        <dbReference type="EMBL" id="KAF3323922.1"/>
    </source>
</evidence>
<dbReference type="SUPFAM" id="SSF55455">
    <property type="entry name" value="SRF-like"/>
    <property type="match status" value="1"/>
</dbReference>
<dbReference type="GO" id="GO:0005634">
    <property type="term" value="C:nucleus"/>
    <property type="evidence" value="ECO:0007669"/>
    <property type="project" value="UniProtKB-SubCell"/>
</dbReference>
<sequence>MARKGNKSRGRKKIEIKKIESEEARHVCFSKRRIGVFTKASELSTMCGAHVAVVVHSPSGTPYSFGSPSVNSVVDSFLTQSPVIAPPANSTREYVINKLNKEYMEVSNKLHAEKQKKAMLDQRAKEAVMARELELLMKMDQLSLDELNLLLPSLYQAKNWLHERIRARLSHVRPVTTPNMGLLLGMSGNFDGISGAMVQWSAPSPPPSSGANIGPINYVPNPFMPGSV</sequence>
<dbReference type="PROSITE" id="PS50066">
    <property type="entry name" value="MADS_BOX_2"/>
    <property type="match status" value="1"/>
</dbReference>
<comment type="caution">
    <text evidence="7">The sequence shown here is derived from an EMBL/GenBank/DDBJ whole genome shotgun (WGS) entry which is preliminary data.</text>
</comment>
<evidence type="ECO:0000256" key="1">
    <source>
        <dbReference type="ARBA" id="ARBA00004123"/>
    </source>
</evidence>
<keyword evidence="8" id="KW-1185">Reference proteome</keyword>
<dbReference type="FunFam" id="3.40.1810.10:FF:000006">
    <property type="entry name" value="Agamous-like MADS-box protein AGL62"/>
    <property type="match status" value="1"/>
</dbReference>
<evidence type="ECO:0000313" key="8">
    <source>
        <dbReference type="Proteomes" id="UP000623129"/>
    </source>
</evidence>